<evidence type="ECO:0000256" key="6">
    <source>
        <dbReference type="ARBA" id="ARBA00023125"/>
    </source>
</evidence>
<dbReference type="PANTHER" id="PTHR13604:SF0">
    <property type="entry name" value="ABASIC SITE PROCESSING PROTEIN HMCES"/>
    <property type="match status" value="1"/>
</dbReference>
<organism evidence="9 10">
    <name type="scientific">Sphingomonas panacisoli</name>
    <dbReference type="NCBI Taxonomy" id="1813879"/>
    <lineage>
        <taxon>Bacteria</taxon>
        <taxon>Pseudomonadati</taxon>
        <taxon>Pseudomonadota</taxon>
        <taxon>Alphaproteobacteria</taxon>
        <taxon>Sphingomonadales</taxon>
        <taxon>Sphingomonadaceae</taxon>
        <taxon>Sphingomonas</taxon>
    </lineage>
</organism>
<dbReference type="Pfam" id="PF02586">
    <property type="entry name" value="SRAP"/>
    <property type="match status" value="1"/>
</dbReference>
<dbReference type="GO" id="GO:0016829">
    <property type="term" value="F:lyase activity"/>
    <property type="evidence" value="ECO:0007669"/>
    <property type="project" value="UniProtKB-KW"/>
</dbReference>
<keyword evidence="7" id="KW-0456">Lyase</keyword>
<dbReference type="AlphaFoldDB" id="A0A5B8LFX6"/>
<evidence type="ECO:0000256" key="2">
    <source>
        <dbReference type="ARBA" id="ARBA00022670"/>
    </source>
</evidence>
<evidence type="ECO:0000256" key="8">
    <source>
        <dbReference type="RuleBase" id="RU364100"/>
    </source>
</evidence>
<dbReference type="InterPro" id="IPR036590">
    <property type="entry name" value="SRAP-like"/>
</dbReference>
<dbReference type="KEGG" id="spai:FPZ24_04425"/>
<dbReference type="EC" id="3.4.-.-" evidence="8"/>
<reference evidence="9 10" key="1">
    <citation type="submission" date="2019-07" db="EMBL/GenBank/DDBJ databases">
        <title>Full genome sequence of Sphingomonas sp. 4R-6-7(HKS19).</title>
        <authorList>
            <person name="Im W.-T."/>
        </authorList>
    </citation>
    <scope>NUCLEOTIDE SEQUENCE [LARGE SCALE GENOMIC DNA]</scope>
    <source>
        <strain evidence="9 10">HKS19</strain>
    </source>
</reference>
<dbReference type="OrthoDB" id="9782620at2"/>
<protein>
    <recommendedName>
        <fullName evidence="8">Abasic site processing protein</fullName>
        <ecNumber evidence="8">3.4.-.-</ecNumber>
    </recommendedName>
</protein>
<keyword evidence="2 8" id="KW-0645">Protease</keyword>
<evidence type="ECO:0000256" key="5">
    <source>
        <dbReference type="ARBA" id="ARBA00023124"/>
    </source>
</evidence>
<dbReference type="GO" id="GO:0006508">
    <property type="term" value="P:proteolysis"/>
    <property type="evidence" value="ECO:0007669"/>
    <property type="project" value="UniProtKB-KW"/>
</dbReference>
<evidence type="ECO:0000313" key="10">
    <source>
        <dbReference type="Proteomes" id="UP000315673"/>
    </source>
</evidence>
<accession>A0A5B8LFX6</accession>
<dbReference type="GO" id="GO:0003697">
    <property type="term" value="F:single-stranded DNA binding"/>
    <property type="evidence" value="ECO:0007669"/>
    <property type="project" value="InterPro"/>
</dbReference>
<dbReference type="PANTHER" id="PTHR13604">
    <property type="entry name" value="DC12-RELATED"/>
    <property type="match status" value="1"/>
</dbReference>
<proteinExistence type="inferred from homology"/>
<evidence type="ECO:0000256" key="3">
    <source>
        <dbReference type="ARBA" id="ARBA00022763"/>
    </source>
</evidence>
<dbReference type="Gene3D" id="3.90.1680.10">
    <property type="entry name" value="SOS response associated peptidase-like"/>
    <property type="match status" value="1"/>
</dbReference>
<dbReference type="GO" id="GO:0106300">
    <property type="term" value="P:protein-DNA covalent cross-linking repair"/>
    <property type="evidence" value="ECO:0007669"/>
    <property type="project" value="InterPro"/>
</dbReference>
<dbReference type="RefSeq" id="WP_146569900.1">
    <property type="nucleotide sequence ID" value="NZ_CP042306.1"/>
</dbReference>
<evidence type="ECO:0000256" key="7">
    <source>
        <dbReference type="ARBA" id="ARBA00023239"/>
    </source>
</evidence>
<dbReference type="SUPFAM" id="SSF143081">
    <property type="entry name" value="BB1717-like"/>
    <property type="match status" value="1"/>
</dbReference>
<keyword evidence="6" id="KW-0238">DNA-binding</keyword>
<dbReference type="GO" id="GO:0008233">
    <property type="term" value="F:peptidase activity"/>
    <property type="evidence" value="ECO:0007669"/>
    <property type="project" value="UniProtKB-KW"/>
</dbReference>
<name>A0A5B8LFX6_9SPHN</name>
<dbReference type="Proteomes" id="UP000315673">
    <property type="component" value="Chromosome"/>
</dbReference>
<dbReference type="EMBL" id="CP042306">
    <property type="protein sequence ID" value="QDZ06816.1"/>
    <property type="molecule type" value="Genomic_DNA"/>
</dbReference>
<keyword evidence="3" id="KW-0227">DNA damage</keyword>
<gene>
    <name evidence="9" type="ORF">FPZ24_04425</name>
</gene>
<keyword evidence="10" id="KW-1185">Reference proteome</keyword>
<sequence length="201" mass="23099">MCNDYRLTVDLDTIAGDFSDLKIKIDFPEGVPNLEAREDIRITDTAPIVRAAVDPAWPHALVQRRWSWPGSRGKPVYNFRSDDRAFGGNRCLILADGFYEFTDPEPVEGAPKKRLKDKWLFTLKDHRWFCIAGIWRTDPIVGEAFTLLTTEPGPDIAPYHDRQIVVLPRRDWARWLEPTTPARDVLRPLPAGSLDIRQVHR</sequence>
<dbReference type="InterPro" id="IPR003738">
    <property type="entry name" value="SRAP"/>
</dbReference>
<comment type="similarity">
    <text evidence="1 8">Belongs to the SOS response-associated peptidase family.</text>
</comment>
<evidence type="ECO:0000313" key="9">
    <source>
        <dbReference type="EMBL" id="QDZ06816.1"/>
    </source>
</evidence>
<evidence type="ECO:0000256" key="4">
    <source>
        <dbReference type="ARBA" id="ARBA00022801"/>
    </source>
</evidence>
<evidence type="ECO:0000256" key="1">
    <source>
        <dbReference type="ARBA" id="ARBA00008136"/>
    </source>
</evidence>
<keyword evidence="4 8" id="KW-0378">Hydrolase</keyword>
<keyword evidence="5" id="KW-0190">Covalent protein-DNA linkage</keyword>